<feature type="binding site" evidence="9">
    <location>
        <position position="287"/>
    </location>
    <ligand>
        <name>ATP</name>
        <dbReference type="ChEBI" id="CHEBI:30616"/>
    </ligand>
</feature>
<keyword evidence="5 9" id="KW-0547">Nucleotide-binding</keyword>
<evidence type="ECO:0000256" key="3">
    <source>
        <dbReference type="ARBA" id="ARBA00022555"/>
    </source>
</evidence>
<keyword evidence="2 9" id="KW-0963">Cytoplasm</keyword>
<evidence type="ECO:0000256" key="2">
    <source>
        <dbReference type="ARBA" id="ARBA00022490"/>
    </source>
</evidence>
<dbReference type="PANTHER" id="PTHR43209:SF1">
    <property type="entry name" value="TRNA SULFURTRANSFERASE"/>
    <property type="match status" value="1"/>
</dbReference>
<dbReference type="InterPro" id="IPR050102">
    <property type="entry name" value="tRNA_sulfurtransferase_ThiI"/>
</dbReference>
<reference evidence="12" key="1">
    <citation type="journal article" date="2019" name="Int. J. Syst. Evol. Microbiol.">
        <title>The Global Catalogue of Microorganisms (GCM) 10K type strain sequencing project: providing services to taxonomists for standard genome sequencing and annotation.</title>
        <authorList>
            <consortium name="The Broad Institute Genomics Platform"/>
            <consortium name="The Broad Institute Genome Sequencing Center for Infectious Disease"/>
            <person name="Wu L."/>
            <person name="Ma J."/>
        </authorList>
    </citation>
    <scope>NUCLEOTIDE SEQUENCE [LARGE SCALE GENOMIC DNA]</scope>
    <source>
        <strain evidence="12">CGMCC 1.12237</strain>
    </source>
</reference>
<evidence type="ECO:0000256" key="1">
    <source>
        <dbReference type="ARBA" id="ARBA00004496"/>
    </source>
</evidence>
<dbReference type="Proteomes" id="UP001596147">
    <property type="component" value="Unassembled WGS sequence"/>
</dbReference>
<dbReference type="NCBIfam" id="TIGR00342">
    <property type="entry name" value="tRNA uracil 4-sulfurtransferase ThiI"/>
    <property type="match status" value="1"/>
</dbReference>
<dbReference type="CDD" id="cd01712">
    <property type="entry name" value="PPase_ThiI"/>
    <property type="match status" value="1"/>
</dbReference>
<dbReference type="Pfam" id="PF22025">
    <property type="entry name" value="ThiI_fer"/>
    <property type="match status" value="1"/>
</dbReference>
<comment type="pathway">
    <text evidence="9">Cofactor biosynthesis; thiamine diphosphate biosynthesis.</text>
</comment>
<dbReference type="Pfam" id="PF02568">
    <property type="entry name" value="ThiI"/>
    <property type="match status" value="1"/>
</dbReference>
<gene>
    <name evidence="9 11" type="primary">thiI</name>
    <name evidence="11" type="ORF">ACFPM4_06535</name>
</gene>
<evidence type="ECO:0000259" key="10">
    <source>
        <dbReference type="PROSITE" id="PS51165"/>
    </source>
</evidence>
<dbReference type="HAMAP" id="MF_00021">
    <property type="entry name" value="ThiI"/>
    <property type="match status" value="1"/>
</dbReference>
<keyword evidence="6 9" id="KW-0067">ATP-binding</keyword>
<dbReference type="SMART" id="SM00981">
    <property type="entry name" value="THUMP"/>
    <property type="match status" value="1"/>
</dbReference>
<dbReference type="EMBL" id="JBHSMC010000005">
    <property type="protein sequence ID" value="MFC5464417.1"/>
    <property type="molecule type" value="Genomic_DNA"/>
</dbReference>
<evidence type="ECO:0000256" key="7">
    <source>
        <dbReference type="ARBA" id="ARBA00022884"/>
    </source>
</evidence>
<feature type="binding site" evidence="9">
    <location>
        <begin position="183"/>
        <end position="184"/>
    </location>
    <ligand>
        <name>ATP</name>
        <dbReference type="ChEBI" id="CHEBI:30616"/>
    </ligand>
</feature>
<dbReference type="RefSeq" id="WP_144924176.1">
    <property type="nucleotide sequence ID" value="NZ_JBHSMC010000005.1"/>
</dbReference>
<evidence type="ECO:0000256" key="6">
    <source>
        <dbReference type="ARBA" id="ARBA00022840"/>
    </source>
</evidence>
<dbReference type="SUPFAM" id="SSF143437">
    <property type="entry name" value="THUMP domain-like"/>
    <property type="match status" value="1"/>
</dbReference>
<evidence type="ECO:0000256" key="5">
    <source>
        <dbReference type="ARBA" id="ARBA00022741"/>
    </source>
</evidence>
<comment type="catalytic activity">
    <reaction evidence="9">
        <text>[ThiI sulfur-carrier protein]-S-sulfanyl-L-cysteine + a uridine in tRNA + 2 reduced [2Fe-2S]-[ferredoxin] + ATP + H(+) = [ThiI sulfur-carrier protein]-L-cysteine + a 4-thiouridine in tRNA + 2 oxidized [2Fe-2S]-[ferredoxin] + AMP + diphosphate</text>
        <dbReference type="Rhea" id="RHEA:24176"/>
        <dbReference type="Rhea" id="RHEA-COMP:10000"/>
        <dbReference type="Rhea" id="RHEA-COMP:10001"/>
        <dbReference type="Rhea" id="RHEA-COMP:13337"/>
        <dbReference type="Rhea" id="RHEA-COMP:13338"/>
        <dbReference type="Rhea" id="RHEA-COMP:13339"/>
        <dbReference type="Rhea" id="RHEA-COMP:13340"/>
        <dbReference type="ChEBI" id="CHEBI:15378"/>
        <dbReference type="ChEBI" id="CHEBI:29950"/>
        <dbReference type="ChEBI" id="CHEBI:30616"/>
        <dbReference type="ChEBI" id="CHEBI:33019"/>
        <dbReference type="ChEBI" id="CHEBI:33737"/>
        <dbReference type="ChEBI" id="CHEBI:33738"/>
        <dbReference type="ChEBI" id="CHEBI:61963"/>
        <dbReference type="ChEBI" id="CHEBI:65315"/>
        <dbReference type="ChEBI" id="CHEBI:136798"/>
        <dbReference type="ChEBI" id="CHEBI:456215"/>
        <dbReference type="EC" id="2.8.1.4"/>
    </reaction>
</comment>
<comment type="catalytic activity">
    <reaction evidence="9">
        <text>[ThiS sulfur-carrier protein]-C-terminal Gly-Gly-AMP + S-sulfanyl-L-cysteinyl-[cysteine desulfurase] + AH2 = [ThiS sulfur-carrier protein]-C-terminal-Gly-aminoethanethioate + L-cysteinyl-[cysteine desulfurase] + A + AMP + 2 H(+)</text>
        <dbReference type="Rhea" id="RHEA:43340"/>
        <dbReference type="Rhea" id="RHEA-COMP:12157"/>
        <dbReference type="Rhea" id="RHEA-COMP:12158"/>
        <dbReference type="Rhea" id="RHEA-COMP:12910"/>
        <dbReference type="Rhea" id="RHEA-COMP:19908"/>
        <dbReference type="ChEBI" id="CHEBI:13193"/>
        <dbReference type="ChEBI" id="CHEBI:15378"/>
        <dbReference type="ChEBI" id="CHEBI:17499"/>
        <dbReference type="ChEBI" id="CHEBI:29950"/>
        <dbReference type="ChEBI" id="CHEBI:61963"/>
        <dbReference type="ChEBI" id="CHEBI:90618"/>
        <dbReference type="ChEBI" id="CHEBI:232372"/>
        <dbReference type="ChEBI" id="CHEBI:456215"/>
    </reaction>
</comment>
<feature type="domain" description="THUMP" evidence="10">
    <location>
        <begin position="60"/>
        <end position="165"/>
    </location>
</feature>
<name>A0ABW0LHE3_9BACI</name>
<comment type="subcellular location">
    <subcellularLocation>
        <location evidence="1 9">Cytoplasm</location>
    </subcellularLocation>
</comment>
<evidence type="ECO:0000313" key="12">
    <source>
        <dbReference type="Proteomes" id="UP001596147"/>
    </source>
</evidence>
<keyword evidence="4 9" id="KW-0808">Transferase</keyword>
<feature type="binding site" evidence="9">
    <location>
        <position position="265"/>
    </location>
    <ligand>
        <name>ATP</name>
        <dbReference type="ChEBI" id="CHEBI:30616"/>
    </ligand>
</feature>
<keyword evidence="3 9" id="KW-0820">tRNA-binding</keyword>
<comment type="caution">
    <text evidence="11">The sequence shown here is derived from an EMBL/GenBank/DDBJ whole genome shotgun (WGS) entry which is preliminary data.</text>
</comment>
<dbReference type="CDD" id="cd11716">
    <property type="entry name" value="THUMP_ThiI"/>
    <property type="match status" value="1"/>
</dbReference>
<evidence type="ECO:0000256" key="9">
    <source>
        <dbReference type="HAMAP-Rule" id="MF_00021"/>
    </source>
</evidence>
<feature type="binding site" evidence="9">
    <location>
        <begin position="208"/>
        <end position="209"/>
    </location>
    <ligand>
        <name>ATP</name>
        <dbReference type="ChEBI" id="CHEBI:30616"/>
    </ligand>
</feature>
<dbReference type="InterPro" id="IPR049962">
    <property type="entry name" value="THUMP_ThiI"/>
</dbReference>
<dbReference type="InterPro" id="IPR049961">
    <property type="entry name" value="ThiI_N"/>
</dbReference>
<comment type="similarity">
    <text evidence="9">Belongs to the ThiI family.</text>
</comment>
<dbReference type="GO" id="GO:0140741">
    <property type="term" value="F:tRNA-uracil-4 sulfurtransferase activity"/>
    <property type="evidence" value="ECO:0007669"/>
    <property type="project" value="UniProtKB-EC"/>
</dbReference>
<keyword evidence="8 9" id="KW-0784">Thiamine biosynthesis</keyword>
<dbReference type="EC" id="2.8.1.4" evidence="9"/>
<dbReference type="InterPro" id="IPR020536">
    <property type="entry name" value="ThiI_AANH"/>
</dbReference>
<dbReference type="SUPFAM" id="SSF52402">
    <property type="entry name" value="Adenine nucleotide alpha hydrolases-like"/>
    <property type="match status" value="1"/>
</dbReference>
<evidence type="ECO:0000313" key="11">
    <source>
        <dbReference type="EMBL" id="MFC5464417.1"/>
    </source>
</evidence>
<dbReference type="PANTHER" id="PTHR43209">
    <property type="entry name" value="TRNA SULFURTRANSFERASE"/>
    <property type="match status" value="1"/>
</dbReference>
<dbReference type="InterPro" id="IPR014729">
    <property type="entry name" value="Rossmann-like_a/b/a_fold"/>
</dbReference>
<dbReference type="InterPro" id="IPR004114">
    <property type="entry name" value="THUMP_dom"/>
</dbReference>
<organism evidence="11 12">
    <name type="scientific">Lederbergia graminis</name>
    <dbReference type="NCBI Taxonomy" id="735518"/>
    <lineage>
        <taxon>Bacteria</taxon>
        <taxon>Bacillati</taxon>
        <taxon>Bacillota</taxon>
        <taxon>Bacilli</taxon>
        <taxon>Bacillales</taxon>
        <taxon>Bacillaceae</taxon>
        <taxon>Lederbergia</taxon>
    </lineage>
</organism>
<feature type="binding site" evidence="9">
    <location>
        <position position="296"/>
    </location>
    <ligand>
        <name>ATP</name>
        <dbReference type="ChEBI" id="CHEBI:30616"/>
    </ligand>
</feature>
<dbReference type="Gene3D" id="3.40.50.620">
    <property type="entry name" value="HUPs"/>
    <property type="match status" value="1"/>
</dbReference>
<keyword evidence="12" id="KW-1185">Reference proteome</keyword>
<sequence>MNYDRILIRYGEMSLKGRNRKHFVQKLKKNIKFILRDFKQIQIQSEWDRMYVLLNGEPAEEVISSLKHVFGIQSFSPAIKTEKNIEAIRAAALEIVRRAHTPGNTFKVSARRSDKTFEYDTNGLNHAVGAHILINVEDIKVDVKNPDLNLLVEIRHDAAYISGQVIQGAGGFPVASSGKAMLMLSGGIDSPVAGYLTMKRGVGIEAVHFHSPPFTSERAKQKALDLASKLAQYSGSVKVHIVPFTEIQETIHKQIPEGYTMTATRRMMLRIVEEIRQRQGALAIVTGESLGQVASQTMDSMFAINDVTSTPILRPLITMDKIDIIKIAEDIDTFEISNRPYEDCCTIFTPPSPKTRPKLDKIQAFEAKVDWSPLLEKAINHTEEVIVSARNQQIAEDTDDFF</sequence>
<protein>
    <recommendedName>
        <fullName evidence="9">Probable tRNA sulfurtransferase</fullName>
        <ecNumber evidence="9">2.8.1.4</ecNumber>
    </recommendedName>
    <alternativeName>
        <fullName evidence="9">Sulfur carrier protein ThiS sulfurtransferase</fullName>
    </alternativeName>
    <alternativeName>
        <fullName evidence="9">Thiamine biosynthesis protein ThiI</fullName>
    </alternativeName>
    <alternativeName>
        <fullName evidence="9">tRNA 4-thiouridine synthase</fullName>
    </alternativeName>
</protein>
<dbReference type="Pfam" id="PF02926">
    <property type="entry name" value="THUMP"/>
    <property type="match status" value="1"/>
</dbReference>
<proteinExistence type="inferred from homology"/>
<comment type="function">
    <text evidence="9">Catalyzes the ATP-dependent transfer of a sulfur to tRNA to produce 4-thiouridine in position 8 of tRNAs, which functions as a near-UV photosensor. Also catalyzes the transfer of sulfur to the sulfur carrier protein ThiS, forming ThiS-thiocarboxylate. This is a step in the synthesis of thiazole, in the thiamine biosynthesis pathway. The sulfur is donated as persulfide by IscS.</text>
</comment>
<dbReference type="PROSITE" id="PS51165">
    <property type="entry name" value="THUMP"/>
    <property type="match status" value="1"/>
</dbReference>
<keyword evidence="7 9" id="KW-0694">RNA-binding</keyword>
<dbReference type="InterPro" id="IPR003720">
    <property type="entry name" value="tRNA_STrfase"/>
</dbReference>
<dbReference type="Gene3D" id="3.30.2130.30">
    <property type="match status" value="1"/>
</dbReference>
<evidence type="ECO:0000256" key="4">
    <source>
        <dbReference type="ARBA" id="ARBA00022679"/>
    </source>
</evidence>
<evidence type="ECO:0000256" key="8">
    <source>
        <dbReference type="ARBA" id="ARBA00022977"/>
    </source>
</evidence>
<accession>A0ABW0LHE3</accession>
<dbReference type="InterPro" id="IPR054173">
    <property type="entry name" value="ThiI_fer"/>
</dbReference>